<dbReference type="EMBL" id="NRRL01000049">
    <property type="protein sequence ID" value="MBK1669442.1"/>
    <property type="molecule type" value="Genomic_DNA"/>
</dbReference>
<gene>
    <name evidence="6" type="ORF">CKO28_15495</name>
</gene>
<accession>A0ABS1DHP5</accession>
<reference evidence="6 7" key="1">
    <citation type="journal article" date="2020" name="Microorganisms">
        <title>Osmotic Adaptation and Compatible Solute Biosynthesis of Phototrophic Bacteria as Revealed from Genome Analyses.</title>
        <authorList>
            <person name="Imhoff J.F."/>
            <person name="Rahn T."/>
            <person name="Kunzel S."/>
            <person name="Keller A."/>
            <person name="Neulinger S.C."/>
        </authorList>
    </citation>
    <scope>NUCLEOTIDE SEQUENCE [LARGE SCALE GENOMIC DNA]</scope>
    <source>
        <strain evidence="6 7">DSM 9895</strain>
    </source>
</reference>
<evidence type="ECO:0000256" key="3">
    <source>
        <dbReference type="ARBA" id="ARBA00022989"/>
    </source>
</evidence>
<keyword evidence="7" id="KW-1185">Reference proteome</keyword>
<evidence type="ECO:0000313" key="7">
    <source>
        <dbReference type="Proteomes" id="UP001296873"/>
    </source>
</evidence>
<feature type="transmembrane region" description="Helical" evidence="5">
    <location>
        <begin position="20"/>
        <end position="43"/>
    </location>
</feature>
<organism evidence="6 7">
    <name type="scientific">Rhodovibrio sodomensis</name>
    <dbReference type="NCBI Taxonomy" id="1088"/>
    <lineage>
        <taxon>Bacteria</taxon>
        <taxon>Pseudomonadati</taxon>
        <taxon>Pseudomonadota</taxon>
        <taxon>Alphaproteobacteria</taxon>
        <taxon>Rhodospirillales</taxon>
        <taxon>Rhodovibrionaceae</taxon>
        <taxon>Rhodovibrio</taxon>
    </lineage>
</organism>
<dbReference type="Proteomes" id="UP001296873">
    <property type="component" value="Unassembled WGS sequence"/>
</dbReference>
<evidence type="ECO:0000256" key="4">
    <source>
        <dbReference type="ARBA" id="ARBA00023136"/>
    </source>
</evidence>
<evidence type="ECO:0000256" key="2">
    <source>
        <dbReference type="ARBA" id="ARBA00022692"/>
    </source>
</evidence>
<proteinExistence type="predicted"/>
<sequence length="136" mass="14296">MIQGLLKAVGQLGDPELRKIVWRALALAILVFAVLWGLSWWLLDWAGGGLVAWLGTEGFWGGLIEGLVELGGLAAVLIASFLLFPAAMGMTQGVFLEDAAGVVEGRHFRDLPEAARAADPGRRAGCPVAGADDDLS</sequence>
<keyword evidence="4 5" id="KW-0472">Membrane</keyword>
<keyword evidence="2 5" id="KW-0812">Transmembrane</keyword>
<name>A0ABS1DHP5_9PROT</name>
<dbReference type="Pfam" id="PF07264">
    <property type="entry name" value="EI24"/>
    <property type="match status" value="1"/>
</dbReference>
<feature type="transmembrane region" description="Helical" evidence="5">
    <location>
        <begin position="63"/>
        <end position="84"/>
    </location>
</feature>
<comment type="caution">
    <text evidence="6">The sequence shown here is derived from an EMBL/GenBank/DDBJ whole genome shotgun (WGS) entry which is preliminary data.</text>
</comment>
<protein>
    <submittedName>
        <fullName evidence="6">Uncharacterized protein</fullName>
    </submittedName>
</protein>
<comment type="subcellular location">
    <subcellularLocation>
        <location evidence="1">Membrane</location>
        <topology evidence="1">Multi-pass membrane protein</topology>
    </subcellularLocation>
</comment>
<evidence type="ECO:0000313" key="6">
    <source>
        <dbReference type="EMBL" id="MBK1669442.1"/>
    </source>
</evidence>
<evidence type="ECO:0000256" key="1">
    <source>
        <dbReference type="ARBA" id="ARBA00004141"/>
    </source>
</evidence>
<evidence type="ECO:0000256" key="5">
    <source>
        <dbReference type="SAM" id="Phobius"/>
    </source>
</evidence>
<dbReference type="InterPro" id="IPR059112">
    <property type="entry name" value="CysZ/EI24"/>
</dbReference>
<keyword evidence="3 5" id="KW-1133">Transmembrane helix</keyword>